<accession>A0AAD8RZP3</accession>
<feature type="compositionally biased region" description="Basic and acidic residues" evidence="1">
    <location>
        <begin position="1"/>
        <end position="10"/>
    </location>
</feature>
<organism evidence="2 3">
    <name type="scientific">Lolium multiflorum</name>
    <name type="common">Italian ryegrass</name>
    <name type="synonym">Lolium perenne subsp. multiflorum</name>
    <dbReference type="NCBI Taxonomy" id="4521"/>
    <lineage>
        <taxon>Eukaryota</taxon>
        <taxon>Viridiplantae</taxon>
        <taxon>Streptophyta</taxon>
        <taxon>Embryophyta</taxon>
        <taxon>Tracheophyta</taxon>
        <taxon>Spermatophyta</taxon>
        <taxon>Magnoliopsida</taxon>
        <taxon>Liliopsida</taxon>
        <taxon>Poales</taxon>
        <taxon>Poaceae</taxon>
        <taxon>BOP clade</taxon>
        <taxon>Pooideae</taxon>
        <taxon>Poodae</taxon>
        <taxon>Poeae</taxon>
        <taxon>Poeae Chloroplast Group 2 (Poeae type)</taxon>
        <taxon>Loliodinae</taxon>
        <taxon>Loliinae</taxon>
        <taxon>Lolium</taxon>
    </lineage>
</organism>
<feature type="compositionally biased region" description="Low complexity" evidence="1">
    <location>
        <begin position="48"/>
        <end position="64"/>
    </location>
</feature>
<dbReference type="EMBL" id="JAUUTY010000004">
    <property type="protein sequence ID" value="KAK1642223.1"/>
    <property type="molecule type" value="Genomic_DNA"/>
</dbReference>
<dbReference type="AlphaFoldDB" id="A0AAD8RZP3"/>
<feature type="compositionally biased region" description="Basic and acidic residues" evidence="1">
    <location>
        <begin position="119"/>
        <end position="132"/>
    </location>
</feature>
<sequence>MEKPRYEKPSRAAIAKPRSGGQESLFRHAAGMGKCPRNAPPSTPPPSSSTLLSPMRRSSSPSRLGAVPRRQGADLDGTFRIVDFIGSKQHHGQRNPSNEIFSELDEINARGPILPRSFQKSEEETKRGHEGPHPGGAPPGRAACGVGPSCRLSTCPSAYLKPPLRNPQYREPRYGKPSETPPPPIPSRGSRRSPPAPCRRGESSPGGLYAAMVASGVMCSTLAPESGVAPHYIPPPSTFNVLLGFS</sequence>
<name>A0AAD8RZP3_LOLMU</name>
<keyword evidence="3" id="KW-1185">Reference proteome</keyword>
<evidence type="ECO:0000256" key="1">
    <source>
        <dbReference type="SAM" id="MobiDB-lite"/>
    </source>
</evidence>
<proteinExistence type="predicted"/>
<evidence type="ECO:0000313" key="2">
    <source>
        <dbReference type="EMBL" id="KAK1642223.1"/>
    </source>
</evidence>
<dbReference type="Proteomes" id="UP001231189">
    <property type="component" value="Unassembled WGS sequence"/>
</dbReference>
<feature type="compositionally biased region" description="Low complexity" evidence="1">
    <location>
        <begin position="139"/>
        <end position="148"/>
    </location>
</feature>
<feature type="compositionally biased region" description="Pro residues" evidence="1">
    <location>
        <begin position="38"/>
        <end position="47"/>
    </location>
</feature>
<protein>
    <submittedName>
        <fullName evidence="2">Uncharacterized protein</fullName>
    </submittedName>
</protein>
<reference evidence="2" key="1">
    <citation type="submission" date="2023-07" db="EMBL/GenBank/DDBJ databases">
        <title>A chromosome-level genome assembly of Lolium multiflorum.</title>
        <authorList>
            <person name="Chen Y."/>
            <person name="Copetti D."/>
            <person name="Kolliker R."/>
            <person name="Studer B."/>
        </authorList>
    </citation>
    <scope>NUCLEOTIDE SEQUENCE</scope>
    <source>
        <strain evidence="2">02402/16</strain>
        <tissue evidence="2">Leaf</tissue>
    </source>
</reference>
<comment type="caution">
    <text evidence="2">The sequence shown here is derived from an EMBL/GenBank/DDBJ whole genome shotgun (WGS) entry which is preliminary data.</text>
</comment>
<evidence type="ECO:0000313" key="3">
    <source>
        <dbReference type="Proteomes" id="UP001231189"/>
    </source>
</evidence>
<gene>
    <name evidence="2" type="ORF">QYE76_060028</name>
</gene>
<feature type="region of interest" description="Disordered" evidence="1">
    <location>
        <begin position="1"/>
        <end position="207"/>
    </location>
</feature>